<evidence type="ECO:0000313" key="12">
    <source>
        <dbReference type="EMBL" id="KAJ8367350.1"/>
    </source>
</evidence>
<keyword evidence="8" id="KW-0325">Glycoprotein</keyword>
<keyword evidence="4" id="KW-0732">Signal</keyword>
<proteinExistence type="inferred from homology"/>
<dbReference type="GO" id="GO:0038023">
    <property type="term" value="F:signaling receptor activity"/>
    <property type="evidence" value="ECO:0007669"/>
    <property type="project" value="TreeGrafter"/>
</dbReference>
<evidence type="ECO:0000256" key="6">
    <source>
        <dbReference type="ARBA" id="ARBA00022989"/>
    </source>
</evidence>
<dbReference type="GO" id="GO:0007165">
    <property type="term" value="P:signal transduction"/>
    <property type="evidence" value="ECO:0007669"/>
    <property type="project" value="TreeGrafter"/>
</dbReference>
<evidence type="ECO:0000256" key="7">
    <source>
        <dbReference type="ARBA" id="ARBA00023136"/>
    </source>
</evidence>
<keyword evidence="2" id="KW-0433">Leucine-rich repeat</keyword>
<dbReference type="SUPFAM" id="SSF52058">
    <property type="entry name" value="L domain-like"/>
    <property type="match status" value="1"/>
</dbReference>
<evidence type="ECO:0000256" key="2">
    <source>
        <dbReference type="ARBA" id="ARBA00022614"/>
    </source>
</evidence>
<keyword evidence="5" id="KW-0677">Repeat</keyword>
<keyword evidence="6 10" id="KW-1133">Transmembrane helix</keyword>
<reference evidence="12" key="1">
    <citation type="journal article" date="2023" name="Science">
        <title>Genome structures resolve the early diversification of teleost fishes.</title>
        <authorList>
            <person name="Parey E."/>
            <person name="Louis A."/>
            <person name="Montfort J."/>
            <person name="Bouchez O."/>
            <person name="Roques C."/>
            <person name="Iampietro C."/>
            <person name="Lluch J."/>
            <person name="Castinel A."/>
            <person name="Donnadieu C."/>
            <person name="Desvignes T."/>
            <person name="Floi Bucao C."/>
            <person name="Jouanno E."/>
            <person name="Wen M."/>
            <person name="Mejri S."/>
            <person name="Dirks R."/>
            <person name="Jansen H."/>
            <person name="Henkel C."/>
            <person name="Chen W.J."/>
            <person name="Zahm M."/>
            <person name="Cabau C."/>
            <person name="Klopp C."/>
            <person name="Thompson A.W."/>
            <person name="Robinson-Rechavi M."/>
            <person name="Braasch I."/>
            <person name="Lecointre G."/>
            <person name="Bobe J."/>
            <person name="Postlethwait J.H."/>
            <person name="Berthelot C."/>
            <person name="Roest Crollius H."/>
            <person name="Guiguen Y."/>
        </authorList>
    </citation>
    <scope>NUCLEOTIDE SEQUENCE</scope>
    <source>
        <strain evidence="12">NC1722</strain>
    </source>
</reference>
<dbReference type="FunFam" id="3.80.10.10:FF:000069">
    <property type="entry name" value="leucine-rich repeat-containing protein 3B"/>
    <property type="match status" value="1"/>
</dbReference>
<dbReference type="Gene3D" id="3.80.10.10">
    <property type="entry name" value="Ribonuclease Inhibitor"/>
    <property type="match status" value="1"/>
</dbReference>
<dbReference type="GO" id="GO:0005886">
    <property type="term" value="C:plasma membrane"/>
    <property type="evidence" value="ECO:0007669"/>
    <property type="project" value="TreeGrafter"/>
</dbReference>
<evidence type="ECO:0000256" key="10">
    <source>
        <dbReference type="SAM" id="Phobius"/>
    </source>
</evidence>
<feature type="transmembrane region" description="Helical" evidence="10">
    <location>
        <begin position="198"/>
        <end position="219"/>
    </location>
</feature>
<dbReference type="SMART" id="SM00369">
    <property type="entry name" value="LRR_TYP"/>
    <property type="match status" value="3"/>
</dbReference>
<comment type="similarity">
    <text evidence="9">Belongs to the LRRC3 family.</text>
</comment>
<evidence type="ECO:0000313" key="13">
    <source>
        <dbReference type="Proteomes" id="UP001221898"/>
    </source>
</evidence>
<evidence type="ECO:0000256" key="4">
    <source>
        <dbReference type="ARBA" id="ARBA00022729"/>
    </source>
</evidence>
<evidence type="ECO:0000259" key="11">
    <source>
        <dbReference type="SMART" id="SM00013"/>
    </source>
</evidence>
<dbReference type="InterPro" id="IPR001611">
    <property type="entry name" value="Leu-rich_rpt"/>
</dbReference>
<keyword evidence="7 10" id="KW-0472">Membrane</keyword>
<dbReference type="Proteomes" id="UP001221898">
    <property type="component" value="Unassembled WGS sequence"/>
</dbReference>
<evidence type="ECO:0000256" key="5">
    <source>
        <dbReference type="ARBA" id="ARBA00022737"/>
    </source>
</evidence>
<dbReference type="PANTHER" id="PTHR24365">
    <property type="entry name" value="TOLL-LIKE RECEPTOR"/>
    <property type="match status" value="1"/>
</dbReference>
<dbReference type="InterPro" id="IPR000372">
    <property type="entry name" value="LRRNT"/>
</dbReference>
<dbReference type="InterPro" id="IPR003591">
    <property type="entry name" value="Leu-rich_rpt_typical-subtyp"/>
</dbReference>
<dbReference type="PANTHER" id="PTHR24365:SF541">
    <property type="entry name" value="PROTEIN TOLL-RELATED"/>
    <property type="match status" value="1"/>
</dbReference>
<evidence type="ECO:0000256" key="3">
    <source>
        <dbReference type="ARBA" id="ARBA00022692"/>
    </source>
</evidence>
<dbReference type="AlphaFoldDB" id="A0AAD7R9D8"/>
<dbReference type="Pfam" id="PF13855">
    <property type="entry name" value="LRR_8"/>
    <property type="match status" value="1"/>
</dbReference>
<name>A0AAD7R9D8_9TELE</name>
<dbReference type="InterPro" id="IPR032675">
    <property type="entry name" value="LRR_dom_sf"/>
</dbReference>
<dbReference type="EMBL" id="JAINUG010000483">
    <property type="protein sequence ID" value="KAJ8367350.1"/>
    <property type="molecule type" value="Genomic_DNA"/>
</dbReference>
<evidence type="ECO:0000256" key="1">
    <source>
        <dbReference type="ARBA" id="ARBA00004167"/>
    </source>
</evidence>
<keyword evidence="13" id="KW-1185">Reference proteome</keyword>
<feature type="domain" description="LRRNT" evidence="11">
    <location>
        <begin position="27"/>
        <end position="63"/>
    </location>
</feature>
<evidence type="ECO:0000256" key="8">
    <source>
        <dbReference type="ARBA" id="ARBA00023180"/>
    </source>
</evidence>
<keyword evidence="3 10" id="KW-0812">Transmembrane</keyword>
<sequence length="254" mass="28510">MSVPRPHIRCLNVSLSICVRCVPDWSKCETGCTCARRPDGLNVTCSHAHLRAVPSDLPPDTVLLRLDHNQISAVPDRAFRGLSRLRELNLSHNAVETLGEGALRGVEATLRSLDLSHNRLSRVDREAFARLHARVHVGDNPWHCDCALQQALRVMGHNHEAAGRVRCHSSPLRDHRVGQPFLAMDADLCNLAKRTTDYAMLVTMFGWFAMVISYVVYYVRQNQEDARRHMEYLKSLPSKAPGRADESEEASTTV</sequence>
<comment type="caution">
    <text evidence="12">The sequence shown here is derived from an EMBL/GenBank/DDBJ whole genome shotgun (WGS) entry which is preliminary data.</text>
</comment>
<comment type="subcellular location">
    <subcellularLocation>
        <location evidence="1">Membrane</location>
        <topology evidence="1">Single-pass membrane protein</topology>
    </subcellularLocation>
</comment>
<dbReference type="SMART" id="SM00013">
    <property type="entry name" value="LRRNT"/>
    <property type="match status" value="1"/>
</dbReference>
<protein>
    <recommendedName>
        <fullName evidence="11">LRRNT domain-containing protein</fullName>
    </recommendedName>
</protein>
<evidence type="ECO:0000256" key="9">
    <source>
        <dbReference type="ARBA" id="ARBA00049658"/>
    </source>
</evidence>
<accession>A0AAD7R9D8</accession>
<dbReference type="PROSITE" id="PS51450">
    <property type="entry name" value="LRR"/>
    <property type="match status" value="1"/>
</dbReference>
<gene>
    <name evidence="12" type="ORF">AAFF_G00320490</name>
</gene>
<organism evidence="12 13">
    <name type="scientific">Aldrovandia affinis</name>
    <dbReference type="NCBI Taxonomy" id="143900"/>
    <lineage>
        <taxon>Eukaryota</taxon>
        <taxon>Metazoa</taxon>
        <taxon>Chordata</taxon>
        <taxon>Craniata</taxon>
        <taxon>Vertebrata</taxon>
        <taxon>Euteleostomi</taxon>
        <taxon>Actinopterygii</taxon>
        <taxon>Neopterygii</taxon>
        <taxon>Teleostei</taxon>
        <taxon>Notacanthiformes</taxon>
        <taxon>Halosauridae</taxon>
        <taxon>Aldrovandia</taxon>
    </lineage>
</organism>